<dbReference type="AlphaFoldDB" id="A0A168CMJ5"/>
<keyword evidence="4" id="KW-1185">Reference proteome</keyword>
<feature type="region of interest" description="Disordered" evidence="1">
    <location>
        <begin position="174"/>
        <end position="262"/>
    </location>
</feature>
<feature type="compositionally biased region" description="Low complexity" evidence="1">
    <location>
        <begin position="106"/>
        <end position="117"/>
    </location>
</feature>
<dbReference type="PRINTS" id="PR01438">
    <property type="entry name" value="UNVRSLSTRESS"/>
</dbReference>
<dbReference type="PANTHER" id="PTHR46100">
    <property type="entry name" value="IMP2'P"/>
    <property type="match status" value="1"/>
</dbReference>
<dbReference type="Proteomes" id="UP000078544">
    <property type="component" value="Unassembled WGS sequence"/>
</dbReference>
<dbReference type="PANTHER" id="PTHR46100:SF4">
    <property type="entry name" value="USPA DOMAIN-CONTAINING PROTEIN"/>
    <property type="match status" value="1"/>
</dbReference>
<evidence type="ECO:0000259" key="2">
    <source>
        <dbReference type="Pfam" id="PF00582"/>
    </source>
</evidence>
<dbReference type="InterPro" id="IPR006015">
    <property type="entry name" value="Universal_stress_UspA"/>
</dbReference>
<organism evidence="3 4">
    <name type="scientific">Moelleriella libera RCEF 2490</name>
    <dbReference type="NCBI Taxonomy" id="1081109"/>
    <lineage>
        <taxon>Eukaryota</taxon>
        <taxon>Fungi</taxon>
        <taxon>Dikarya</taxon>
        <taxon>Ascomycota</taxon>
        <taxon>Pezizomycotina</taxon>
        <taxon>Sordariomycetes</taxon>
        <taxon>Hypocreomycetidae</taxon>
        <taxon>Hypocreales</taxon>
        <taxon>Clavicipitaceae</taxon>
        <taxon>Moelleriella</taxon>
    </lineage>
</organism>
<feature type="compositionally biased region" description="Acidic residues" evidence="1">
    <location>
        <begin position="317"/>
        <end position="328"/>
    </location>
</feature>
<dbReference type="SUPFAM" id="SSF52402">
    <property type="entry name" value="Adenine nucleotide alpha hydrolases-like"/>
    <property type="match status" value="1"/>
</dbReference>
<reference evidence="3 4" key="1">
    <citation type="journal article" date="2016" name="Genome Biol. Evol.">
        <title>Divergent and convergent evolution of fungal pathogenicity.</title>
        <authorList>
            <person name="Shang Y."/>
            <person name="Xiao G."/>
            <person name="Zheng P."/>
            <person name="Cen K."/>
            <person name="Zhan S."/>
            <person name="Wang C."/>
        </authorList>
    </citation>
    <scope>NUCLEOTIDE SEQUENCE [LARGE SCALE GENOMIC DNA]</scope>
    <source>
        <strain evidence="3 4">RCEF 2490</strain>
    </source>
</reference>
<comment type="caution">
    <text evidence="3">The sequence shown here is derived from an EMBL/GenBank/DDBJ whole genome shotgun (WGS) entry which is preliminary data.</text>
</comment>
<dbReference type="STRING" id="1081109.A0A168CMJ5"/>
<name>A0A168CMJ5_9HYPO</name>
<proteinExistence type="predicted"/>
<dbReference type="EMBL" id="AZGY01000007">
    <property type="protein sequence ID" value="KZZ96791.1"/>
    <property type="molecule type" value="Genomic_DNA"/>
</dbReference>
<dbReference type="Pfam" id="PF00582">
    <property type="entry name" value="Usp"/>
    <property type="match status" value="2"/>
</dbReference>
<feature type="region of interest" description="Disordered" evidence="1">
    <location>
        <begin position="288"/>
        <end position="359"/>
    </location>
</feature>
<protein>
    <submittedName>
        <fullName evidence="3">Usp family protein</fullName>
    </submittedName>
</protein>
<feature type="region of interest" description="Disordered" evidence="1">
    <location>
        <begin position="580"/>
        <end position="603"/>
    </location>
</feature>
<evidence type="ECO:0000313" key="4">
    <source>
        <dbReference type="Proteomes" id="UP000078544"/>
    </source>
</evidence>
<sequence length="726" mass="78553">MAGHRPMSIDAMLDMERQEVLALLENKNLGAAASPTQMRSSSPYTGAPRSPGRSMLDIQEEPTKSPLQSPGTQAPVRSMLDIDSPVTTTQAPVRSMLDIHAPSPPSSIHGRSSSPNSPNEPIFKTHSSSSHGSHHPRSASDAGLKPVDFGPRAAGRFDRVSEYQFSGILPQYSGGGAQISKRLSQSGSTKRLPSGAMGDSLRNADLSSLQLPSDRGRNTSAAGHLSHAKSKSPHERWAARSRSPATFQSLLSPNKATLDDGQTLDMKNAYRRLSDANLAFSSGSLSQLPMRKRSDDAGEGRLVKDYLGPDGEHLDSSEDEEPASSDDEDRGRKTAPRSLNPETHEEGGQNTQDLRPGPRDRQTLSLLAAADEERSKIASQQSQTYTYRSLLEPEIKITNSSGNTVKPSKGFIHPNTAYVGNQASPSPSNFDSDEEADMDDIKRAQKLAFSMTNVLTAPDSHRSLRIIYRGDYTKVTQGLDDEHKPKPRKYLVATDLSEESAHALEWAIGTVLRDGDTLIAIYCVDEETGIATGEGQLVPDDPKAMKEQAAAIDTVANAKGVPAPLTTVVELKRASALNALSESTGVRTPGSSPAPSGRGDSQKAVEERYRAIHQMTDKVLRLLRKTRLQVRVIVEVLHCKNPRHLVCEVIDLVNPTLVVIGSRGRSALKGVILGSFSNYLVTKSSVPVMVARKRLRKQSKYKQKVAKQVNNLSSPAARSLANAKVD</sequence>
<dbReference type="OrthoDB" id="992776at2759"/>
<feature type="compositionally biased region" description="Polar residues" evidence="1">
    <location>
        <begin position="34"/>
        <end position="44"/>
    </location>
</feature>
<dbReference type="InterPro" id="IPR014729">
    <property type="entry name" value="Rossmann-like_a/b/a_fold"/>
</dbReference>
<evidence type="ECO:0000313" key="3">
    <source>
        <dbReference type="EMBL" id="KZZ96791.1"/>
    </source>
</evidence>
<dbReference type="Gene3D" id="3.40.50.620">
    <property type="entry name" value="HUPs"/>
    <property type="match status" value="1"/>
</dbReference>
<feature type="compositionally biased region" description="Polar residues" evidence="1">
    <location>
        <begin position="580"/>
        <end position="594"/>
    </location>
</feature>
<feature type="compositionally biased region" description="Polar residues" evidence="1">
    <location>
        <begin position="243"/>
        <end position="255"/>
    </location>
</feature>
<dbReference type="InterPro" id="IPR006016">
    <property type="entry name" value="UspA"/>
</dbReference>
<accession>A0A168CMJ5</accession>
<feature type="domain" description="UspA" evidence="2">
    <location>
        <begin position="602"/>
        <end position="692"/>
    </location>
</feature>
<dbReference type="CDD" id="cd23659">
    <property type="entry name" value="USP_At3g01520-like"/>
    <property type="match status" value="1"/>
</dbReference>
<feature type="compositionally biased region" description="Basic and acidic residues" evidence="1">
    <location>
        <begin position="292"/>
        <end position="304"/>
    </location>
</feature>
<gene>
    <name evidence="3" type="ORF">AAL_04020</name>
</gene>
<evidence type="ECO:0000256" key="1">
    <source>
        <dbReference type="SAM" id="MobiDB-lite"/>
    </source>
</evidence>
<feature type="compositionally biased region" description="Polar residues" evidence="1">
    <location>
        <begin position="181"/>
        <end position="191"/>
    </location>
</feature>
<feature type="domain" description="UspA" evidence="2">
    <location>
        <begin position="488"/>
        <end position="568"/>
    </location>
</feature>
<feature type="region of interest" description="Disordered" evidence="1">
    <location>
        <begin position="31"/>
        <end position="152"/>
    </location>
</feature>